<keyword evidence="1" id="KW-0732">Signal</keyword>
<feature type="chain" id="PRO_5018030354" evidence="1">
    <location>
        <begin position="23"/>
        <end position="312"/>
    </location>
</feature>
<dbReference type="Pfam" id="PF00561">
    <property type="entry name" value="Abhydrolase_1"/>
    <property type="match status" value="1"/>
</dbReference>
<dbReference type="Gene3D" id="3.40.50.1820">
    <property type="entry name" value="alpha/beta hydrolase"/>
    <property type="match status" value="1"/>
</dbReference>
<organism evidence="3 4">
    <name type="scientific">Sinobacterium caligoides</name>
    <dbReference type="NCBI Taxonomy" id="933926"/>
    <lineage>
        <taxon>Bacteria</taxon>
        <taxon>Pseudomonadati</taxon>
        <taxon>Pseudomonadota</taxon>
        <taxon>Gammaproteobacteria</taxon>
        <taxon>Cellvibrionales</taxon>
        <taxon>Spongiibacteraceae</taxon>
        <taxon>Sinobacterium</taxon>
    </lineage>
</organism>
<feature type="signal peptide" evidence="1">
    <location>
        <begin position="1"/>
        <end position="22"/>
    </location>
</feature>
<protein>
    <submittedName>
        <fullName evidence="3">Triacylglycerol lipase</fullName>
    </submittedName>
</protein>
<dbReference type="Proteomes" id="UP000275394">
    <property type="component" value="Unassembled WGS sequence"/>
</dbReference>
<evidence type="ECO:0000313" key="4">
    <source>
        <dbReference type="Proteomes" id="UP000275394"/>
    </source>
</evidence>
<proteinExistence type="predicted"/>
<dbReference type="RefSeq" id="WP_123712755.1">
    <property type="nucleotide sequence ID" value="NZ_RKHR01000004.1"/>
</dbReference>
<dbReference type="InterPro" id="IPR000073">
    <property type="entry name" value="AB_hydrolase_1"/>
</dbReference>
<feature type="domain" description="AB hydrolase-1" evidence="2">
    <location>
        <begin position="38"/>
        <end position="280"/>
    </location>
</feature>
<keyword evidence="4" id="KW-1185">Reference proteome</keyword>
<comment type="caution">
    <text evidence="3">The sequence shown here is derived from an EMBL/GenBank/DDBJ whole genome shotgun (WGS) entry which is preliminary data.</text>
</comment>
<name>A0A3N2DQB4_9GAMM</name>
<sequence>MKVILSTLCLTLSLMLSVSSYAGFFSLFSKNYTRTQHPIVLVHGLYGFDSLLGMDYFYRVPAALERSGATVYIVTVAGANETEVRGEQLLEQLETLSAVTGHAKFNLIGHSHGSPTSRYVASIRPDLVASVTGIGGTNKGSRTADLMHIIPEDSFAEDIVALFATTLASLIDGVSGGGYEQDAVASFRDLTTAASHAFNEIHPQGIPTSACGEGDYEVNGIRYYSWSGTKPLTNALDLSDMLLGFTSLTFFGEANDGLVSRCSSHLGQVIRDDYRMNHLDETNLLLGLHDILSTDPLTVFRQHANRLKKAGL</sequence>
<dbReference type="AlphaFoldDB" id="A0A3N2DQB4"/>
<evidence type="ECO:0000256" key="1">
    <source>
        <dbReference type="SAM" id="SignalP"/>
    </source>
</evidence>
<gene>
    <name evidence="3" type="ORF">EDC56_2465</name>
</gene>
<evidence type="ECO:0000259" key="2">
    <source>
        <dbReference type="Pfam" id="PF00561"/>
    </source>
</evidence>
<dbReference type="SUPFAM" id="SSF53474">
    <property type="entry name" value="alpha/beta-Hydrolases"/>
    <property type="match status" value="1"/>
</dbReference>
<evidence type="ECO:0000313" key="3">
    <source>
        <dbReference type="EMBL" id="ROS02016.1"/>
    </source>
</evidence>
<reference evidence="3 4" key="1">
    <citation type="submission" date="2018-11" db="EMBL/GenBank/DDBJ databases">
        <title>Genomic Encyclopedia of Type Strains, Phase IV (KMG-IV): sequencing the most valuable type-strain genomes for metagenomic binning, comparative biology and taxonomic classification.</title>
        <authorList>
            <person name="Goeker M."/>
        </authorList>
    </citation>
    <scope>NUCLEOTIDE SEQUENCE [LARGE SCALE GENOMIC DNA]</scope>
    <source>
        <strain evidence="3 4">DSM 100316</strain>
    </source>
</reference>
<dbReference type="EMBL" id="RKHR01000004">
    <property type="protein sequence ID" value="ROS02016.1"/>
    <property type="molecule type" value="Genomic_DNA"/>
</dbReference>
<dbReference type="InterPro" id="IPR029058">
    <property type="entry name" value="AB_hydrolase_fold"/>
</dbReference>
<dbReference type="OrthoDB" id="2004167at2"/>
<accession>A0A3N2DQB4</accession>